<reference evidence="8 9" key="2">
    <citation type="submission" date="2013-04" db="EMBL/GenBank/DDBJ databases">
        <title>The Genome Sequence of Bilophila wadsworthia 3_1_6.</title>
        <authorList>
            <consortium name="The Broad Institute Genomics Platform"/>
            <person name="Earl A."/>
            <person name="Ward D."/>
            <person name="Feldgarden M."/>
            <person name="Gevers D."/>
            <person name="Sibley C."/>
            <person name="Strauss J."/>
            <person name="Allen-Vercoe E."/>
            <person name="Walker B."/>
            <person name="Young S."/>
            <person name="Zeng Q."/>
            <person name="Gargeya S."/>
            <person name="Fitzgerald M."/>
            <person name="Haas B."/>
            <person name="Abouelleil A."/>
            <person name="Allen A.W."/>
            <person name="Alvarado L."/>
            <person name="Arachchi H.M."/>
            <person name="Berlin A.M."/>
            <person name="Chapman S.B."/>
            <person name="Gainer-Dewar J."/>
            <person name="Goldberg J."/>
            <person name="Griggs A."/>
            <person name="Gujja S."/>
            <person name="Hansen M."/>
            <person name="Howarth C."/>
            <person name="Imamovic A."/>
            <person name="Ireland A."/>
            <person name="Larimer J."/>
            <person name="McCowan C."/>
            <person name="Murphy C."/>
            <person name="Pearson M."/>
            <person name="Poon T.W."/>
            <person name="Priest M."/>
            <person name="Roberts A."/>
            <person name="Saif S."/>
            <person name="Shea T."/>
            <person name="Sisk P."/>
            <person name="Sykes S."/>
            <person name="Wortman J."/>
            <person name="Nusbaum C."/>
            <person name="Birren B."/>
        </authorList>
    </citation>
    <scope>NUCLEOTIDE SEQUENCE [LARGE SCALE GENOMIC DNA]</scope>
    <source>
        <strain evidence="8 9">3_1_6</strain>
    </source>
</reference>
<dbReference type="InterPro" id="IPR051407">
    <property type="entry name" value="Bact_OM_lipoprot/Surf_antigen"/>
</dbReference>
<keyword evidence="2 6" id="KW-0732">Signal</keyword>
<accession>E5Y472</accession>
<dbReference type="STRING" id="563192.HMPREF0179_00983"/>
<feature type="signal peptide" evidence="6">
    <location>
        <begin position="1"/>
        <end position="21"/>
    </location>
</feature>
<dbReference type="PROSITE" id="PS51257">
    <property type="entry name" value="PROKAR_LIPOPROTEIN"/>
    <property type="match status" value="1"/>
</dbReference>
<keyword evidence="5 8" id="KW-0449">Lipoprotein</keyword>
<dbReference type="InterPro" id="IPR008816">
    <property type="entry name" value="Gly_zipper_2TM_dom"/>
</dbReference>
<name>E5Y472_BILW3</name>
<feature type="domain" description="Glycine zipper 2TM" evidence="7">
    <location>
        <begin position="61"/>
        <end position="100"/>
    </location>
</feature>
<organism evidence="8 9">
    <name type="scientific">Bilophila wadsworthia (strain 3_1_6)</name>
    <dbReference type="NCBI Taxonomy" id="563192"/>
    <lineage>
        <taxon>Bacteria</taxon>
        <taxon>Pseudomonadati</taxon>
        <taxon>Thermodesulfobacteriota</taxon>
        <taxon>Desulfovibrionia</taxon>
        <taxon>Desulfovibrionales</taxon>
        <taxon>Desulfovibrionaceae</taxon>
        <taxon>Bilophila</taxon>
    </lineage>
</organism>
<dbReference type="HOGENOM" id="CLU_090265_3_0_7"/>
<evidence type="ECO:0000256" key="2">
    <source>
        <dbReference type="ARBA" id="ARBA00022729"/>
    </source>
</evidence>
<gene>
    <name evidence="8" type="ORF">HMPREF0179_00983</name>
</gene>
<keyword evidence="3" id="KW-0472">Membrane</keyword>
<keyword evidence="4" id="KW-0564">Palmitate</keyword>
<feature type="chain" id="PRO_5003203264" evidence="6">
    <location>
        <begin position="22"/>
        <end position="153"/>
    </location>
</feature>
<evidence type="ECO:0000259" key="7">
    <source>
        <dbReference type="Pfam" id="PF05433"/>
    </source>
</evidence>
<dbReference type="OrthoDB" id="9099827at2"/>
<dbReference type="Proteomes" id="UP000006034">
    <property type="component" value="Unassembled WGS sequence"/>
</dbReference>
<keyword evidence="9" id="KW-1185">Reference proteome</keyword>
<evidence type="ECO:0000256" key="4">
    <source>
        <dbReference type="ARBA" id="ARBA00023139"/>
    </source>
</evidence>
<evidence type="ECO:0000313" key="8">
    <source>
        <dbReference type="EMBL" id="EFV45170.1"/>
    </source>
</evidence>
<proteinExistence type="predicted"/>
<protein>
    <submittedName>
        <fullName evidence="8">Outer membrane lipoprotein SlyB</fullName>
    </submittedName>
</protein>
<evidence type="ECO:0000313" key="9">
    <source>
        <dbReference type="Proteomes" id="UP000006034"/>
    </source>
</evidence>
<comment type="caution">
    <text evidence="8">The sequence shown here is derived from an EMBL/GenBank/DDBJ whole genome shotgun (WGS) entry which is preliminary data.</text>
</comment>
<dbReference type="GO" id="GO:0009279">
    <property type="term" value="C:cell outer membrane"/>
    <property type="evidence" value="ECO:0007669"/>
    <property type="project" value="UniProtKB-SubCell"/>
</dbReference>
<sequence length="153" mass="15507">MLKIKHVAVCMLALAMLSAGCTNYSGNTYSGSQVRSAQTVQYGTVVSVQPVTLEEDRPAVLGTVGGGVVGGVLGNMVGGGRGKTLATIAGAALGAAGGYAGEKALTKQNGLEITVELENGQQLSIVQAADQQFSPGERVRVLRGSDGSARVTR</sequence>
<dbReference type="GeneID" id="78086122"/>
<evidence type="ECO:0000256" key="1">
    <source>
        <dbReference type="ARBA" id="ARBA00004459"/>
    </source>
</evidence>
<dbReference type="EMBL" id="ADCP02000001">
    <property type="protein sequence ID" value="EFV45170.1"/>
    <property type="molecule type" value="Genomic_DNA"/>
</dbReference>
<evidence type="ECO:0000256" key="3">
    <source>
        <dbReference type="ARBA" id="ARBA00023136"/>
    </source>
</evidence>
<dbReference type="PANTHER" id="PTHR35603">
    <property type="match status" value="1"/>
</dbReference>
<comment type="subcellular location">
    <subcellularLocation>
        <location evidence="1">Cell outer membrane</location>
        <topology evidence="1">Lipid-anchor</topology>
    </subcellularLocation>
</comment>
<dbReference type="Pfam" id="PF05433">
    <property type="entry name" value="Rick_17kDa_Anti"/>
    <property type="match status" value="1"/>
</dbReference>
<evidence type="ECO:0000256" key="5">
    <source>
        <dbReference type="ARBA" id="ARBA00023288"/>
    </source>
</evidence>
<evidence type="ECO:0000256" key="6">
    <source>
        <dbReference type="SAM" id="SignalP"/>
    </source>
</evidence>
<reference evidence="8 9" key="1">
    <citation type="submission" date="2010-10" db="EMBL/GenBank/DDBJ databases">
        <authorList>
            <consortium name="The Broad Institute Genome Sequencing Platform"/>
            <person name="Ward D."/>
            <person name="Earl A."/>
            <person name="Feldgarden M."/>
            <person name="Young S.K."/>
            <person name="Gargeya S."/>
            <person name="Zeng Q."/>
            <person name="Alvarado L."/>
            <person name="Berlin A."/>
            <person name="Bochicchio J."/>
            <person name="Chapman S.B."/>
            <person name="Chen Z."/>
            <person name="Freedman E."/>
            <person name="Gellesch M."/>
            <person name="Goldberg J."/>
            <person name="Griggs A."/>
            <person name="Gujja S."/>
            <person name="Heilman E."/>
            <person name="Heiman D."/>
            <person name="Howarth C."/>
            <person name="Mehta T."/>
            <person name="Neiman D."/>
            <person name="Pearson M."/>
            <person name="Roberts A."/>
            <person name="Saif S."/>
            <person name="Shea T."/>
            <person name="Shenoy N."/>
            <person name="Sisk P."/>
            <person name="Stolte C."/>
            <person name="Sykes S."/>
            <person name="White J."/>
            <person name="Yandava C."/>
            <person name="Allen-Vercoe E."/>
            <person name="Sibley C."/>
            <person name="Ambrose C.E."/>
            <person name="Strauss J."/>
            <person name="Daigneault M."/>
            <person name="Haas B."/>
            <person name="Nusbaum C."/>
            <person name="Birren B."/>
        </authorList>
    </citation>
    <scope>NUCLEOTIDE SEQUENCE [LARGE SCALE GENOMIC DNA]</scope>
    <source>
        <strain evidence="8 9">3_1_6</strain>
    </source>
</reference>
<dbReference type="PANTHER" id="PTHR35603:SF1">
    <property type="entry name" value="OUTER MEMBRANE LIPOPROTEIN SLYB"/>
    <property type="match status" value="1"/>
</dbReference>
<dbReference type="RefSeq" id="WP_005025707.1">
    <property type="nucleotide sequence ID" value="NZ_KE150238.1"/>
</dbReference>
<dbReference type="eggNOG" id="COG3133">
    <property type="taxonomic scope" value="Bacteria"/>
</dbReference>
<dbReference type="AlphaFoldDB" id="E5Y472"/>